<dbReference type="Pfam" id="PF07992">
    <property type="entry name" value="Pyr_redox_2"/>
    <property type="match status" value="1"/>
</dbReference>
<evidence type="ECO:0000256" key="5">
    <source>
        <dbReference type="ARBA" id="ARBA00022643"/>
    </source>
</evidence>
<gene>
    <name evidence="12" type="ORF">CLOSTHATH_04119</name>
</gene>
<dbReference type="Gene3D" id="3.40.50.720">
    <property type="entry name" value="NAD(P)-binding Rossmann-like Domain"/>
    <property type="match status" value="1"/>
</dbReference>
<dbReference type="Proteomes" id="UP000004968">
    <property type="component" value="Unassembled WGS sequence"/>
</dbReference>
<keyword evidence="4" id="KW-0285">Flavoprotein</keyword>
<evidence type="ECO:0000313" key="13">
    <source>
        <dbReference type="Proteomes" id="UP000004968"/>
    </source>
</evidence>
<dbReference type="HOGENOM" id="CLU_012153_1_1_9"/>
<evidence type="ECO:0000256" key="7">
    <source>
        <dbReference type="ARBA" id="ARBA00023002"/>
    </source>
</evidence>
<feature type="domain" description="NADH:flavin oxidoreductase/NADH oxidase N-terminal" evidence="10">
    <location>
        <begin position="17"/>
        <end position="346"/>
    </location>
</feature>
<accession>D3AKH5</accession>
<comment type="cofactor">
    <cofactor evidence="1">
        <name>FMN</name>
        <dbReference type="ChEBI" id="CHEBI:58210"/>
    </cofactor>
</comment>
<comment type="similarity">
    <text evidence="3">In the N-terminal section; belongs to the NADH:flavin oxidoreductase/NADH oxidase family.</text>
</comment>
<dbReference type="GO" id="GO:0016491">
    <property type="term" value="F:oxidoreductase activity"/>
    <property type="evidence" value="ECO:0007669"/>
    <property type="project" value="UniProtKB-KW"/>
</dbReference>
<feature type="domain" description="FAD/NAD(P)-binding" evidence="11">
    <location>
        <begin position="395"/>
        <end position="629"/>
    </location>
</feature>
<dbReference type="PRINTS" id="PR00368">
    <property type="entry name" value="FADPNR"/>
</dbReference>
<protein>
    <submittedName>
        <fullName evidence="12">Pyridine nucleotide-disulfide oxidoreductase</fullName>
    </submittedName>
</protein>
<dbReference type="InterPro" id="IPR001155">
    <property type="entry name" value="OxRdtase_FMN_N"/>
</dbReference>
<dbReference type="PANTHER" id="PTHR42917:SF2">
    <property type="entry name" value="2,4-DIENOYL-COA REDUCTASE [(2E)-ENOYL-COA-PRODUCING]"/>
    <property type="match status" value="1"/>
</dbReference>
<dbReference type="InterPro" id="IPR036188">
    <property type="entry name" value="FAD/NAD-bd_sf"/>
</dbReference>
<organism evidence="12 13">
    <name type="scientific">Hungatella hathewayi DSM 13479</name>
    <dbReference type="NCBI Taxonomy" id="566550"/>
    <lineage>
        <taxon>Bacteria</taxon>
        <taxon>Bacillati</taxon>
        <taxon>Bacillota</taxon>
        <taxon>Clostridia</taxon>
        <taxon>Lachnospirales</taxon>
        <taxon>Lachnospiraceae</taxon>
        <taxon>Hungatella</taxon>
    </lineage>
</organism>
<evidence type="ECO:0000259" key="10">
    <source>
        <dbReference type="Pfam" id="PF00724"/>
    </source>
</evidence>
<dbReference type="EMBL" id="ACIO01000353">
    <property type="protein sequence ID" value="EFC97686.1"/>
    <property type="molecule type" value="Genomic_DNA"/>
</dbReference>
<dbReference type="InterPro" id="IPR023753">
    <property type="entry name" value="FAD/NAD-binding_dom"/>
</dbReference>
<evidence type="ECO:0000256" key="6">
    <source>
        <dbReference type="ARBA" id="ARBA00022723"/>
    </source>
</evidence>
<dbReference type="InterPro" id="IPR013785">
    <property type="entry name" value="Aldolase_TIM"/>
</dbReference>
<dbReference type="SUPFAM" id="SSF51395">
    <property type="entry name" value="FMN-linked oxidoreductases"/>
    <property type="match status" value="1"/>
</dbReference>
<dbReference type="PANTHER" id="PTHR42917">
    <property type="entry name" value="2,4-DIENOYL-COA REDUCTASE"/>
    <property type="match status" value="1"/>
</dbReference>
<sequence length="655" mass="70428">MYHVQYAKEVFSMYDRLFSPVTIRGLELKNRVVLPAMGTRMAGEKGEITPRLVAYHAARAAGGCGLNIVEVAAVHTPSAPAHFVSISDDSLIEGHKKLTDAIHQNGGKAAIQLWQGSIATTFDPRAEMLVVNDMEFAGKKLTAITPEGIREIVECYKHAAARCVEAGYDCIEFHCAHNYLPHSFLSGGLNHRTDEYGGSFENRSRFPLECIRAIRSAIPGDMPLFMRIDAHDDYLPGGLTIEEVIEFCCIAGENGVDVLDVSRGNIITAGSVYEVPPIDIPRGFNVENAARIRRETKMVTIAVGRINTAEQAEEILEADKADLIVMGRAQLADPEFCNKAKEGRTEDIIHCVGCNQGCYDGFCDLRNRPFITCLRNPCLGHEEEWKLTKAETSKRVYIAGGGMAGLEAARVLHERGHQPVIFEAGDRLGGQFITAGQAPGKAEMKQAAVSFGRLVERSGVEVRCHTPLTAELIQEEKPDAVIAAIGSAPVALKLPGSEKKMVCQANAVLEHEIEPEGDVCVIGGGLVGLETADALAAAGHAVKVLEMKEKAGEDLGMLRKIAVMQKLGGEGVEIITSALCLEINETGVVVDTPEGKRTVACDSVVLAVGSVSRDSSALREACESAGIEFTVIGDAKQARRAIDAVAEGFEAARSL</sequence>
<keyword evidence="7" id="KW-0560">Oxidoreductase</keyword>
<evidence type="ECO:0000313" key="12">
    <source>
        <dbReference type="EMBL" id="EFC97686.1"/>
    </source>
</evidence>
<dbReference type="GO" id="GO:0051536">
    <property type="term" value="F:iron-sulfur cluster binding"/>
    <property type="evidence" value="ECO:0007669"/>
    <property type="project" value="UniProtKB-KW"/>
</dbReference>
<dbReference type="Pfam" id="PF00724">
    <property type="entry name" value="Oxidored_FMN"/>
    <property type="match status" value="1"/>
</dbReference>
<evidence type="ECO:0000256" key="4">
    <source>
        <dbReference type="ARBA" id="ARBA00022630"/>
    </source>
</evidence>
<evidence type="ECO:0000256" key="1">
    <source>
        <dbReference type="ARBA" id="ARBA00001917"/>
    </source>
</evidence>
<dbReference type="SUPFAM" id="SSF51905">
    <property type="entry name" value="FAD/NAD(P)-binding domain"/>
    <property type="match status" value="1"/>
</dbReference>
<evidence type="ECO:0000259" key="11">
    <source>
        <dbReference type="Pfam" id="PF07992"/>
    </source>
</evidence>
<dbReference type="GO" id="GO:0010181">
    <property type="term" value="F:FMN binding"/>
    <property type="evidence" value="ECO:0007669"/>
    <property type="project" value="InterPro"/>
</dbReference>
<dbReference type="Gene3D" id="3.50.50.60">
    <property type="entry name" value="FAD/NAD(P)-binding domain"/>
    <property type="match status" value="1"/>
</dbReference>
<reference evidence="12 13" key="1">
    <citation type="submission" date="2010-01" db="EMBL/GenBank/DDBJ databases">
        <authorList>
            <person name="Weinstock G."/>
            <person name="Sodergren E."/>
            <person name="Clifton S."/>
            <person name="Fulton L."/>
            <person name="Fulton B."/>
            <person name="Courtney L."/>
            <person name="Fronick C."/>
            <person name="Harrison M."/>
            <person name="Strong C."/>
            <person name="Farmer C."/>
            <person name="Delahaunty K."/>
            <person name="Markovic C."/>
            <person name="Hall O."/>
            <person name="Minx P."/>
            <person name="Tomlinson C."/>
            <person name="Mitreva M."/>
            <person name="Nelson J."/>
            <person name="Hou S."/>
            <person name="Wollam A."/>
            <person name="Pepin K.H."/>
            <person name="Johnson M."/>
            <person name="Bhonagiri V."/>
            <person name="Nash W.E."/>
            <person name="Warren W."/>
            <person name="Chinwalla A."/>
            <person name="Mardis E.R."/>
            <person name="Wilson R.K."/>
        </authorList>
    </citation>
    <scope>NUCLEOTIDE SEQUENCE [LARGE SCALE GENOMIC DNA]</scope>
    <source>
        <strain evidence="12 13">DSM 13479</strain>
    </source>
</reference>
<dbReference type="Gene3D" id="3.20.20.70">
    <property type="entry name" value="Aldolase class I"/>
    <property type="match status" value="1"/>
</dbReference>
<keyword evidence="5" id="KW-0288">FMN</keyword>
<keyword evidence="9" id="KW-0411">Iron-sulfur</keyword>
<keyword evidence="6" id="KW-0479">Metal-binding</keyword>
<comment type="caution">
    <text evidence="12">The sequence shown here is derived from an EMBL/GenBank/DDBJ whole genome shotgun (WGS) entry which is preliminary data.</text>
</comment>
<evidence type="ECO:0000256" key="9">
    <source>
        <dbReference type="ARBA" id="ARBA00023014"/>
    </source>
</evidence>
<name>D3AKH5_9FIRM</name>
<evidence type="ECO:0000256" key="8">
    <source>
        <dbReference type="ARBA" id="ARBA00023004"/>
    </source>
</evidence>
<dbReference type="GO" id="GO:0046872">
    <property type="term" value="F:metal ion binding"/>
    <property type="evidence" value="ECO:0007669"/>
    <property type="project" value="UniProtKB-KW"/>
</dbReference>
<proteinExistence type="inferred from homology"/>
<keyword evidence="8" id="KW-0408">Iron</keyword>
<comment type="cofactor">
    <cofactor evidence="2">
        <name>[4Fe-4S] cluster</name>
        <dbReference type="ChEBI" id="CHEBI:49883"/>
    </cofactor>
</comment>
<dbReference type="InterPro" id="IPR051793">
    <property type="entry name" value="NADH:flavin_oxidoreductase"/>
</dbReference>
<dbReference type="AlphaFoldDB" id="D3AKH5"/>
<dbReference type="CDD" id="cd02803">
    <property type="entry name" value="OYE_like_FMN_family"/>
    <property type="match status" value="1"/>
</dbReference>
<evidence type="ECO:0000256" key="2">
    <source>
        <dbReference type="ARBA" id="ARBA00001966"/>
    </source>
</evidence>
<evidence type="ECO:0000256" key="3">
    <source>
        <dbReference type="ARBA" id="ARBA00011048"/>
    </source>
</evidence>